<protein>
    <recommendedName>
        <fullName evidence="1">DUF7033 domain-containing protein</fullName>
    </recommendedName>
</protein>
<keyword evidence="3" id="KW-1185">Reference proteome</keyword>
<proteinExistence type="predicted"/>
<evidence type="ECO:0000259" key="1">
    <source>
        <dbReference type="Pfam" id="PF23019"/>
    </source>
</evidence>
<evidence type="ECO:0000313" key="2">
    <source>
        <dbReference type="EMBL" id="RKE90970.1"/>
    </source>
</evidence>
<name>A0A420DF24_9FLAO</name>
<evidence type="ECO:0000313" key="3">
    <source>
        <dbReference type="Proteomes" id="UP000284892"/>
    </source>
</evidence>
<dbReference type="Proteomes" id="UP000284892">
    <property type="component" value="Unassembled WGS sequence"/>
</dbReference>
<dbReference type="RefSeq" id="WP_120202488.1">
    <property type="nucleotide sequence ID" value="NZ_RAQJ01000006.1"/>
</dbReference>
<dbReference type="CDD" id="cd10931">
    <property type="entry name" value="CE4_u7"/>
    <property type="match status" value="1"/>
</dbReference>
<gene>
    <name evidence="2" type="ORF">BXY80_2560</name>
</gene>
<dbReference type="AlphaFoldDB" id="A0A420DF24"/>
<dbReference type="EMBL" id="RAQJ01000006">
    <property type="protein sequence ID" value="RKE90970.1"/>
    <property type="molecule type" value="Genomic_DNA"/>
</dbReference>
<dbReference type="OrthoDB" id="5573484at2"/>
<organism evidence="2 3">
    <name type="scientific">Ichthyenterobacterium magnum</name>
    <dbReference type="NCBI Taxonomy" id="1230530"/>
    <lineage>
        <taxon>Bacteria</taxon>
        <taxon>Pseudomonadati</taxon>
        <taxon>Bacteroidota</taxon>
        <taxon>Flavobacteriia</taxon>
        <taxon>Flavobacteriales</taxon>
        <taxon>Flavobacteriaceae</taxon>
        <taxon>Ichthyenterobacterium</taxon>
    </lineage>
</organism>
<feature type="domain" description="DUF7033" evidence="1">
    <location>
        <begin position="95"/>
        <end position="183"/>
    </location>
</feature>
<dbReference type="Pfam" id="PF23019">
    <property type="entry name" value="DUF7033"/>
    <property type="match status" value="1"/>
</dbReference>
<accession>A0A420DF24</accession>
<sequence length="436" mass="51795">MLLVYTHKITPRLKYVFKHICVRVLGVPVSFTTTIEDFIAHDSMKMSYTRQPLSNEIFIRSHDLLFEQGLEDVDINVQNWDKTKCFFSTSDKSSLPFDIFAASFYLLSRYEEYLPHVKDEYGRFTAEESLAFKNNFLHQPVIDIWAYKFKAILQSKFEDFIFPQKKYSVQPVIDVPMAFYFKQKGIMRIIGGTLNDIFRLKFRQFYQRYLVLTGFKRDPYDTFKWIINKQKQTKFKFKVFFLIGDYSTFDKNININKKQFVSLIKSVSDYCNVGLKASYFALDNINVLKKEKKKIESITNYSLEATRHSFSKLNLPESYRNLIELEINQDFTMGYLNHIGFRAGTCTPFQFYDLDYEIQTPLQINSFHCIDYALLKKQSLLDKKEEVQRIIDRIKQVNGTFVPVFHNYSFSDDERWEGFRELFTDILNSTDETFIR</sequence>
<comment type="caution">
    <text evidence="2">The sequence shown here is derived from an EMBL/GenBank/DDBJ whole genome shotgun (WGS) entry which is preliminary data.</text>
</comment>
<reference evidence="2 3" key="1">
    <citation type="submission" date="2018-09" db="EMBL/GenBank/DDBJ databases">
        <title>Genomic Encyclopedia of Archaeal and Bacterial Type Strains, Phase II (KMG-II): from individual species to whole genera.</title>
        <authorList>
            <person name="Goeker M."/>
        </authorList>
    </citation>
    <scope>NUCLEOTIDE SEQUENCE [LARGE SCALE GENOMIC DNA]</scope>
    <source>
        <strain evidence="2 3">DSM 26283</strain>
    </source>
</reference>
<dbReference type="InterPro" id="IPR054297">
    <property type="entry name" value="DUF7033"/>
</dbReference>